<dbReference type="PANTHER" id="PTHR33371">
    <property type="entry name" value="INTERMEMBRANE PHOSPHOLIPID TRANSPORT SYSTEM BINDING PROTEIN MLAD-RELATED"/>
    <property type="match status" value="1"/>
</dbReference>
<feature type="domain" description="Mce/MlaD" evidence="2">
    <location>
        <begin position="54"/>
        <end position="119"/>
    </location>
</feature>
<dbReference type="PANTHER" id="PTHR33371:SF4">
    <property type="entry name" value="INTERMEMBRANE PHOSPHOLIPID TRANSPORT SYSTEM BINDING PROTEIN MLAD"/>
    <property type="match status" value="1"/>
</dbReference>
<feature type="transmembrane region" description="Helical" evidence="1">
    <location>
        <begin position="20"/>
        <end position="42"/>
    </location>
</feature>
<keyword evidence="1" id="KW-0472">Membrane</keyword>
<sequence length="375" mass="39203">MHSDAREGLLMLRRFVASRAFASIIGGVMAVVVVAAGAVYFLQPANNLLGYCAIMPDAIGLYEGNDVKMRGIKVGTVTALRPEGTGVRVDFEVDAAHPLRGEASATTVADSIVADRTLAVLGTKGTDWDTGTCITKTVTPKSLTQTFNAMSKVADELQGGDDPAARDRVKRAITLFDQATAGTGPKLNDIVMQLAAALRSPDAAVSHIGSLIDNLADLTTSIANGWGDLRQMLDGLAPILQIVNDVWDSVVELVNSIVTILPWLNDVTTKYGGPILQLLDASVPLVHLLGANVAGLKQLIDMIPAIAAMFRNSTDPQTGAVAVSYAPPRVALPEAQAQQVCTWLNGIAPGRCGGTADGMTSVDLVPLILGSVGAR</sequence>
<dbReference type="Pfam" id="PF02470">
    <property type="entry name" value="MlaD"/>
    <property type="match status" value="1"/>
</dbReference>
<dbReference type="EMBL" id="VBUU01000044">
    <property type="protein sequence ID" value="TLF94954.1"/>
    <property type="molecule type" value="Genomic_DNA"/>
</dbReference>
<evidence type="ECO:0000259" key="2">
    <source>
        <dbReference type="Pfam" id="PF02470"/>
    </source>
</evidence>
<keyword evidence="1" id="KW-1133">Transmembrane helix</keyword>
<reference evidence="3 4" key="1">
    <citation type="submission" date="2019-05" db="EMBL/GenBank/DDBJ databases">
        <title>Genomes sequences of two Nocardia cyriacigeorgica environmental isolates, type strains Nocardia asteroides ATCC 19247 and Nocardia cyriacigeorgica DSM 44484.</title>
        <authorList>
            <person name="Vautrin F."/>
            <person name="Bergeron E."/>
            <person name="Dubost A."/>
            <person name="Abrouk D."/>
            <person name="Rodriguez Nava V."/>
            <person name="Pujic P."/>
        </authorList>
    </citation>
    <scope>NUCLEOTIDE SEQUENCE [LARGE SCALE GENOMIC DNA]</scope>
    <source>
        <strain evidence="3 4">EML 1456</strain>
    </source>
</reference>
<keyword evidence="1" id="KW-0812">Transmembrane</keyword>
<dbReference type="InterPro" id="IPR052336">
    <property type="entry name" value="MlaD_Phospholipid_Transporter"/>
</dbReference>
<evidence type="ECO:0000256" key="1">
    <source>
        <dbReference type="SAM" id="Phobius"/>
    </source>
</evidence>
<accession>A0A5R8P6G1</accession>
<dbReference type="OrthoDB" id="4608030at2"/>
<evidence type="ECO:0000313" key="3">
    <source>
        <dbReference type="EMBL" id="TLF94954.1"/>
    </source>
</evidence>
<protein>
    <submittedName>
        <fullName evidence="3">MCE family protein</fullName>
    </submittedName>
</protein>
<name>A0A5R8P6G1_9NOCA</name>
<evidence type="ECO:0000313" key="4">
    <source>
        <dbReference type="Proteomes" id="UP000308349"/>
    </source>
</evidence>
<dbReference type="AlphaFoldDB" id="A0A5R8P6G1"/>
<organism evidence="3 4">
    <name type="scientific">Nocardia cyriacigeorgica</name>
    <dbReference type="NCBI Taxonomy" id="135487"/>
    <lineage>
        <taxon>Bacteria</taxon>
        <taxon>Bacillati</taxon>
        <taxon>Actinomycetota</taxon>
        <taxon>Actinomycetes</taxon>
        <taxon>Mycobacteriales</taxon>
        <taxon>Nocardiaceae</taxon>
        <taxon>Nocardia</taxon>
    </lineage>
</organism>
<proteinExistence type="predicted"/>
<comment type="caution">
    <text evidence="3">The sequence shown here is derived from an EMBL/GenBank/DDBJ whole genome shotgun (WGS) entry which is preliminary data.</text>
</comment>
<dbReference type="InterPro" id="IPR003399">
    <property type="entry name" value="Mce/MlaD"/>
</dbReference>
<gene>
    <name evidence="3" type="ORF">FEK35_28510</name>
</gene>
<dbReference type="Proteomes" id="UP000308349">
    <property type="component" value="Unassembled WGS sequence"/>
</dbReference>